<comment type="caution">
    <text evidence="8">The sequence shown here is derived from an EMBL/GenBank/DDBJ whole genome shotgun (WGS) entry which is preliminary data.</text>
</comment>
<evidence type="ECO:0000256" key="4">
    <source>
        <dbReference type="ARBA" id="ARBA00023136"/>
    </source>
</evidence>
<dbReference type="PANTHER" id="PTHR23501:SF153">
    <property type="entry name" value="AFLATOXIN EFFLUX PUMP, PUTATIVE-RELATED"/>
    <property type="match status" value="1"/>
</dbReference>
<feature type="transmembrane region" description="Helical" evidence="6">
    <location>
        <begin position="158"/>
        <end position="180"/>
    </location>
</feature>
<dbReference type="EMBL" id="JARVKF010000419">
    <property type="protein sequence ID" value="KAK9415045.1"/>
    <property type="molecule type" value="Genomic_DNA"/>
</dbReference>
<evidence type="ECO:0000313" key="8">
    <source>
        <dbReference type="EMBL" id="KAK9415045.1"/>
    </source>
</evidence>
<dbReference type="Gene3D" id="1.20.1250.20">
    <property type="entry name" value="MFS general substrate transporter like domains"/>
    <property type="match status" value="1"/>
</dbReference>
<feature type="transmembrane region" description="Helical" evidence="6">
    <location>
        <begin position="187"/>
        <end position="207"/>
    </location>
</feature>
<dbReference type="CDD" id="cd17502">
    <property type="entry name" value="MFS_Azr1_MDR_like"/>
    <property type="match status" value="1"/>
</dbReference>
<dbReference type="InterPro" id="IPR011701">
    <property type="entry name" value="MFS"/>
</dbReference>
<evidence type="ECO:0000256" key="2">
    <source>
        <dbReference type="ARBA" id="ARBA00022692"/>
    </source>
</evidence>
<reference evidence="8 9" key="1">
    <citation type="journal article" date="2024" name="J. Plant Pathol.">
        <title>Sequence and assembly of the genome of Seiridium unicorne, isolate CBS 538.82, causal agent of cypress canker disease.</title>
        <authorList>
            <person name="Scali E."/>
            <person name="Rocca G.D."/>
            <person name="Danti R."/>
            <person name="Garbelotto M."/>
            <person name="Barberini S."/>
            <person name="Baroncelli R."/>
            <person name="Emiliani G."/>
        </authorList>
    </citation>
    <scope>NUCLEOTIDE SEQUENCE [LARGE SCALE GENOMIC DNA]</scope>
    <source>
        <strain evidence="8 9">BM-138-508</strain>
    </source>
</reference>
<feature type="transmembrane region" description="Helical" evidence="6">
    <location>
        <begin position="297"/>
        <end position="322"/>
    </location>
</feature>
<proteinExistence type="predicted"/>
<name>A0ABR2UK96_9PEZI</name>
<feature type="transmembrane region" description="Helical" evidence="6">
    <location>
        <begin position="227"/>
        <end position="248"/>
    </location>
</feature>
<feature type="transmembrane region" description="Helical" evidence="6">
    <location>
        <begin position="98"/>
        <end position="117"/>
    </location>
</feature>
<feature type="transmembrane region" description="Helical" evidence="6">
    <location>
        <begin position="499"/>
        <end position="517"/>
    </location>
</feature>
<feature type="transmembrane region" description="Helical" evidence="6">
    <location>
        <begin position="129"/>
        <end position="152"/>
    </location>
</feature>
<evidence type="ECO:0000313" key="9">
    <source>
        <dbReference type="Proteomes" id="UP001408356"/>
    </source>
</evidence>
<gene>
    <name evidence="8" type="ORF">SUNI508_10650</name>
</gene>
<evidence type="ECO:0000256" key="3">
    <source>
        <dbReference type="ARBA" id="ARBA00022989"/>
    </source>
</evidence>
<dbReference type="PANTHER" id="PTHR23501">
    <property type="entry name" value="MAJOR FACILITATOR SUPERFAMILY"/>
    <property type="match status" value="1"/>
</dbReference>
<feature type="domain" description="Major facilitator superfamily (MFS) profile" evidence="7">
    <location>
        <begin position="35"/>
        <end position="522"/>
    </location>
</feature>
<keyword evidence="4 6" id="KW-0472">Membrane</keyword>
<comment type="subcellular location">
    <subcellularLocation>
        <location evidence="1">Membrane</location>
        <topology evidence="1">Multi-pass membrane protein</topology>
    </subcellularLocation>
</comment>
<dbReference type="InterPro" id="IPR020846">
    <property type="entry name" value="MFS_dom"/>
</dbReference>
<feature type="transmembrane region" description="Helical" evidence="6">
    <location>
        <begin position="360"/>
        <end position="381"/>
    </location>
</feature>
<feature type="transmembrane region" description="Helical" evidence="6">
    <location>
        <begin position="334"/>
        <end position="354"/>
    </location>
</feature>
<protein>
    <submittedName>
        <fullName evidence="8">Major facilitator superfamily (MFS) profile domain-containing protein</fullName>
    </submittedName>
</protein>
<accession>A0ABR2UK96</accession>
<feature type="transmembrane region" description="Helical" evidence="6">
    <location>
        <begin position="424"/>
        <end position="443"/>
    </location>
</feature>
<feature type="transmembrane region" description="Helical" evidence="6">
    <location>
        <begin position="260"/>
        <end position="281"/>
    </location>
</feature>
<feature type="transmembrane region" description="Helical" evidence="6">
    <location>
        <begin position="31"/>
        <end position="49"/>
    </location>
</feature>
<evidence type="ECO:0000259" key="7">
    <source>
        <dbReference type="PROSITE" id="PS50850"/>
    </source>
</evidence>
<organism evidence="8 9">
    <name type="scientific">Seiridium unicorne</name>
    <dbReference type="NCBI Taxonomy" id="138068"/>
    <lineage>
        <taxon>Eukaryota</taxon>
        <taxon>Fungi</taxon>
        <taxon>Dikarya</taxon>
        <taxon>Ascomycota</taxon>
        <taxon>Pezizomycotina</taxon>
        <taxon>Sordariomycetes</taxon>
        <taxon>Xylariomycetidae</taxon>
        <taxon>Amphisphaeriales</taxon>
        <taxon>Sporocadaceae</taxon>
        <taxon>Seiridium</taxon>
    </lineage>
</organism>
<dbReference type="Pfam" id="PF07690">
    <property type="entry name" value="MFS_1"/>
    <property type="match status" value="1"/>
</dbReference>
<evidence type="ECO:0000256" key="1">
    <source>
        <dbReference type="ARBA" id="ARBA00004141"/>
    </source>
</evidence>
<feature type="region of interest" description="Disordered" evidence="5">
    <location>
        <begin position="1"/>
        <end position="24"/>
    </location>
</feature>
<dbReference type="Proteomes" id="UP001408356">
    <property type="component" value="Unassembled WGS sequence"/>
</dbReference>
<keyword evidence="9" id="KW-1185">Reference proteome</keyword>
<dbReference type="InterPro" id="IPR036259">
    <property type="entry name" value="MFS_trans_sf"/>
</dbReference>
<dbReference type="SUPFAM" id="SSF103473">
    <property type="entry name" value="MFS general substrate transporter"/>
    <property type="match status" value="1"/>
</dbReference>
<evidence type="ECO:0000256" key="5">
    <source>
        <dbReference type="SAM" id="MobiDB-lite"/>
    </source>
</evidence>
<sequence length="540" mass="57900">MDGQKNLDETQGLGVKQDDKQDDRQYPPSKIVLPAMAAIWLTFFLVALDRTIIGTAIPSISQEFNSFGDIAWYEAGFLLPLCVLQLSFGLVYKYYSTKWVLISLVAVFEIGSVVCATAPTSNALIVGRVITGIGGAGISVGAFLLITFLVPLETRPKYIGALGSVFGITSAIGPILGGYLTSVTWRWCFWINLPIGMVSLVLLVFLSPKTPPVERRADTWLGKIKQLDPLGFVLIAPAVICLLFALEWGGTRYPWSNGRIIAMFVIFGVLGLSFIASQVWYQENATVPPRIFRNRSIFAGCFAYVGSGSALVIFTFYLPIWFQVVQGKSPQDSGISLLPLLLSIVVAVIGSGIATSAIGYYTPLMIIGSALLVIGSALSTLRQPNTSTGASVGYQIVTGIGFGLGLQQPNVAAQTVMSNNDMSIALSLLNFVNFLGSTIFITTSQTLLEAELVRGLGGIIPNLDASTLANGGATSLRSMVPADMLPVVLDVYNNSIRSIWYLALGLACLSFVASLGMEWKSVKAKKDGTDEKEKTTAVPV</sequence>
<dbReference type="PROSITE" id="PS50850">
    <property type="entry name" value="MFS"/>
    <property type="match status" value="1"/>
</dbReference>
<feature type="transmembrane region" description="Helical" evidence="6">
    <location>
        <begin position="70"/>
        <end position="92"/>
    </location>
</feature>
<evidence type="ECO:0000256" key="6">
    <source>
        <dbReference type="SAM" id="Phobius"/>
    </source>
</evidence>
<keyword evidence="3 6" id="KW-1133">Transmembrane helix</keyword>
<keyword evidence="2 6" id="KW-0812">Transmembrane</keyword>